<evidence type="ECO:0000313" key="8">
    <source>
        <dbReference type="EMBL" id="BBP00486.1"/>
    </source>
</evidence>
<dbReference type="KEGG" id="sniv:SFSGTM_11940"/>
<dbReference type="FunFam" id="3.40.640.10:FF:000033">
    <property type="entry name" value="Aspartate aminotransferase"/>
    <property type="match status" value="1"/>
</dbReference>
<dbReference type="PANTHER" id="PTHR46383:SF1">
    <property type="entry name" value="ASPARTATE AMINOTRANSFERASE"/>
    <property type="match status" value="1"/>
</dbReference>
<dbReference type="GO" id="GO:0030170">
    <property type="term" value="F:pyridoxal phosphate binding"/>
    <property type="evidence" value="ECO:0007669"/>
    <property type="project" value="InterPro"/>
</dbReference>
<dbReference type="Pfam" id="PF00155">
    <property type="entry name" value="Aminotran_1_2"/>
    <property type="match status" value="1"/>
</dbReference>
<keyword evidence="4 6" id="KW-0808">Transferase</keyword>
<dbReference type="Gene3D" id="3.40.640.10">
    <property type="entry name" value="Type I PLP-dependent aspartate aminotransferase-like (Major domain)"/>
    <property type="match status" value="1"/>
</dbReference>
<evidence type="ECO:0000256" key="1">
    <source>
        <dbReference type="ARBA" id="ARBA00001933"/>
    </source>
</evidence>
<organism evidence="8 9">
    <name type="scientific">Sulfuriferula nivalis</name>
    <dbReference type="NCBI Taxonomy" id="2675298"/>
    <lineage>
        <taxon>Bacteria</taxon>
        <taxon>Pseudomonadati</taxon>
        <taxon>Pseudomonadota</taxon>
        <taxon>Betaproteobacteria</taxon>
        <taxon>Nitrosomonadales</taxon>
        <taxon>Sulfuricellaceae</taxon>
        <taxon>Sulfuriferula</taxon>
    </lineage>
</organism>
<dbReference type="GO" id="GO:0006520">
    <property type="term" value="P:amino acid metabolic process"/>
    <property type="evidence" value="ECO:0007669"/>
    <property type="project" value="InterPro"/>
</dbReference>
<dbReference type="InterPro" id="IPR004839">
    <property type="entry name" value="Aminotransferase_I/II_large"/>
</dbReference>
<proteinExistence type="inferred from homology"/>
<dbReference type="InterPro" id="IPR015421">
    <property type="entry name" value="PyrdxlP-dep_Trfase_major"/>
</dbReference>
<evidence type="ECO:0000256" key="2">
    <source>
        <dbReference type="ARBA" id="ARBA00007441"/>
    </source>
</evidence>
<dbReference type="InterPro" id="IPR050596">
    <property type="entry name" value="AspAT/PAT-like"/>
</dbReference>
<keyword evidence="5" id="KW-0663">Pyridoxal phosphate</keyword>
<gene>
    <name evidence="8" type="primary">aspC</name>
    <name evidence="8" type="ORF">SFSGTM_11940</name>
</gene>
<dbReference type="AlphaFoldDB" id="A0A809RFR4"/>
<dbReference type="GO" id="GO:0008483">
    <property type="term" value="F:transaminase activity"/>
    <property type="evidence" value="ECO:0007669"/>
    <property type="project" value="UniProtKB-KW"/>
</dbReference>
<comment type="similarity">
    <text evidence="2 6">Belongs to the class-I pyridoxal-phosphate-dependent aminotransferase family.</text>
</comment>
<dbReference type="InterPro" id="IPR015424">
    <property type="entry name" value="PyrdxlP-dep_Trfase"/>
</dbReference>
<dbReference type="EMBL" id="AP021881">
    <property type="protein sequence ID" value="BBP00486.1"/>
    <property type="molecule type" value="Genomic_DNA"/>
</dbReference>
<keyword evidence="3 6" id="KW-0032">Aminotransferase</keyword>
<sequence length="400" mass="42550">MFKLELSNRVQAIKPSPTLAVTARAAKLKAEGNDIIGLGAGEPDFDTPQHIKDAAITAINNGFTKYTAVGGTPSLKQAVIAKFKRDNGLDYTAKQVLVSCGGKQSFFNLAQALINPGDEVIIPAPYWVSYPDIVILAGGVPVIVEAGISQGFKITPAQLQAAITPRTKLVVINSPSNPSGAVYSLEELAALGAVLRAYPNIIIATDDMYEHIRLQDSKFDNILNACPDLYDRTMVLNGVSKAYAMTGWRIGYCAGPEKLITAMENVQSQSTSNPTSISQVAAEAALNGDQNCIVPMIAAFRERHEFVVAELNKIDGLQCIYAGGAFYAFPDASKAIARLHAAGKISATTDIALSEYLLEKAGVAVVPGSAFGSEGYIRLSFATSMANLEAALSRLQTWMA</sequence>
<dbReference type="CDD" id="cd00609">
    <property type="entry name" value="AAT_like"/>
    <property type="match status" value="1"/>
</dbReference>
<dbReference type="InterPro" id="IPR004838">
    <property type="entry name" value="NHTrfase_class1_PyrdxlP-BS"/>
</dbReference>
<dbReference type="Proteomes" id="UP000463939">
    <property type="component" value="Chromosome"/>
</dbReference>
<evidence type="ECO:0000256" key="4">
    <source>
        <dbReference type="ARBA" id="ARBA00022679"/>
    </source>
</evidence>
<evidence type="ECO:0000313" key="9">
    <source>
        <dbReference type="Proteomes" id="UP000463939"/>
    </source>
</evidence>
<dbReference type="SUPFAM" id="SSF53383">
    <property type="entry name" value="PLP-dependent transferases"/>
    <property type="match status" value="1"/>
</dbReference>
<dbReference type="Gene3D" id="3.90.1150.10">
    <property type="entry name" value="Aspartate Aminotransferase, domain 1"/>
    <property type="match status" value="1"/>
</dbReference>
<reference evidence="9" key="1">
    <citation type="submission" date="2019-11" db="EMBL/GenBank/DDBJ databases">
        <title>Isolation and characterization of a novel species in the genus Sulfuriferula.</title>
        <authorList>
            <person name="Mochizuki J."/>
            <person name="Kojima H."/>
            <person name="Fukui M."/>
        </authorList>
    </citation>
    <scope>NUCLEOTIDE SEQUENCE [LARGE SCALE GENOMIC DNA]</scope>
    <source>
        <strain evidence="9">SGTM</strain>
    </source>
</reference>
<dbReference type="PANTHER" id="PTHR46383">
    <property type="entry name" value="ASPARTATE AMINOTRANSFERASE"/>
    <property type="match status" value="1"/>
</dbReference>
<accession>A0A809RFR4</accession>
<evidence type="ECO:0000259" key="7">
    <source>
        <dbReference type="Pfam" id="PF00155"/>
    </source>
</evidence>
<protein>
    <recommendedName>
        <fullName evidence="6">Aminotransferase</fullName>
        <ecNumber evidence="6">2.6.1.-</ecNumber>
    </recommendedName>
</protein>
<name>A0A809RFR4_9PROT</name>
<keyword evidence="9" id="KW-1185">Reference proteome</keyword>
<dbReference type="EC" id="2.6.1.-" evidence="6"/>
<evidence type="ECO:0000256" key="6">
    <source>
        <dbReference type="RuleBase" id="RU000481"/>
    </source>
</evidence>
<dbReference type="InterPro" id="IPR015422">
    <property type="entry name" value="PyrdxlP-dep_Trfase_small"/>
</dbReference>
<evidence type="ECO:0000256" key="3">
    <source>
        <dbReference type="ARBA" id="ARBA00022576"/>
    </source>
</evidence>
<dbReference type="PROSITE" id="PS00105">
    <property type="entry name" value="AA_TRANSFER_CLASS_1"/>
    <property type="match status" value="1"/>
</dbReference>
<feature type="domain" description="Aminotransferase class I/classII large" evidence="7">
    <location>
        <begin position="34"/>
        <end position="395"/>
    </location>
</feature>
<comment type="cofactor">
    <cofactor evidence="1 6">
        <name>pyridoxal 5'-phosphate</name>
        <dbReference type="ChEBI" id="CHEBI:597326"/>
    </cofactor>
</comment>
<evidence type="ECO:0000256" key="5">
    <source>
        <dbReference type="ARBA" id="ARBA00022898"/>
    </source>
</evidence>